<keyword evidence="6 12" id="KW-0732">Signal</keyword>
<evidence type="ECO:0000256" key="6">
    <source>
        <dbReference type="ARBA" id="ARBA00022729"/>
    </source>
</evidence>
<feature type="compositionally biased region" description="Basic and acidic residues" evidence="10">
    <location>
        <begin position="495"/>
        <end position="505"/>
    </location>
</feature>
<keyword evidence="3" id="KW-0813">Transport</keyword>
<keyword evidence="4" id="KW-1003">Cell membrane</keyword>
<dbReference type="Pfam" id="PF14828">
    <property type="entry name" value="Amnionless"/>
    <property type="match status" value="1"/>
</dbReference>
<evidence type="ECO:0000256" key="4">
    <source>
        <dbReference type="ARBA" id="ARBA00022475"/>
    </source>
</evidence>
<evidence type="ECO:0000313" key="14">
    <source>
        <dbReference type="RefSeq" id="XP_055880156.1"/>
    </source>
</evidence>
<dbReference type="GO" id="GO:0015031">
    <property type="term" value="P:protein transport"/>
    <property type="evidence" value="ECO:0007669"/>
    <property type="project" value="UniProtKB-KW"/>
</dbReference>
<evidence type="ECO:0000256" key="12">
    <source>
        <dbReference type="SAM" id="SignalP"/>
    </source>
</evidence>
<keyword evidence="9 11" id="KW-0472">Membrane</keyword>
<name>A0A9W2ZYM3_BIOGL</name>
<keyword evidence="13" id="KW-1185">Reference proteome</keyword>
<evidence type="ECO:0000256" key="10">
    <source>
        <dbReference type="SAM" id="MobiDB-lite"/>
    </source>
</evidence>
<dbReference type="GO" id="GO:0016324">
    <property type="term" value="C:apical plasma membrane"/>
    <property type="evidence" value="ECO:0007669"/>
    <property type="project" value="TreeGrafter"/>
</dbReference>
<dbReference type="GO" id="GO:0030139">
    <property type="term" value="C:endocytic vesicle"/>
    <property type="evidence" value="ECO:0007669"/>
    <property type="project" value="TreeGrafter"/>
</dbReference>
<gene>
    <name evidence="14" type="primary">LOC106052059</name>
</gene>
<feature type="chain" id="PRO_5040924164" description="Protein amnionless" evidence="12">
    <location>
        <begin position="24"/>
        <end position="505"/>
    </location>
</feature>
<evidence type="ECO:0000256" key="1">
    <source>
        <dbReference type="ARBA" id="ARBA00004251"/>
    </source>
</evidence>
<feature type="transmembrane region" description="Helical" evidence="11">
    <location>
        <begin position="365"/>
        <end position="388"/>
    </location>
</feature>
<dbReference type="GO" id="GO:0006898">
    <property type="term" value="P:receptor-mediated endocytosis"/>
    <property type="evidence" value="ECO:0007669"/>
    <property type="project" value="TreeGrafter"/>
</dbReference>
<evidence type="ECO:0000256" key="11">
    <source>
        <dbReference type="SAM" id="Phobius"/>
    </source>
</evidence>
<sequence>MMSDTMTYLVISVCLLFLGDVLADNKKWLPDTNFNNPKNWSPPGIPCGDAVVILPTTLRVVYVQVNTTMREMILPVSGELILGQNMNIGFTDQPQANCPGGDVDFDAGHMESWLNPNNWCNASGRDFSCDLQQPVLDTERVPCNFDSVIFPLDHLFAVDMSESFNVSLKSFKYQRVTYTSTSDLRRYLNSTDGRLLFHTPEGALPITIDRNQKCQYGKGCPCGNDKPEIANLICAQARCNPVKCYDVIRPVGSCCNLCGVVFNITVGQDFNLQNFRTEIRSRFFASANDSAIVVTTSITSDNFVQLLLTDTTGDLSKDIGRQIEADLQQDIQLGGLIFNIKDLTVSFGSPVNSPQRGHILNTREITGISVAVVAVVIGTTTVIILIVCKKQGLKITMPKLSDLPRLPRFPSKGPRPTAHVTPGFFFQPHTSPHIDPGFANPLYDTATPLDDNVVFKEMKVMGLSEELPTFDTSDRGFQNPMYGVEQPLSDPTSVDIKHKAKDSSI</sequence>
<keyword evidence="5 11" id="KW-0812">Transmembrane</keyword>
<evidence type="ECO:0000256" key="2">
    <source>
        <dbReference type="ARBA" id="ARBA00021200"/>
    </source>
</evidence>
<dbReference type="InterPro" id="IPR026112">
    <property type="entry name" value="AMN"/>
</dbReference>
<proteinExistence type="predicted"/>
<dbReference type="OrthoDB" id="10067964at2759"/>
<dbReference type="OMA" id="PDRFSWL"/>
<dbReference type="Proteomes" id="UP001165740">
    <property type="component" value="Chromosome 3"/>
</dbReference>
<dbReference type="PANTHER" id="PTHR14995:SF2">
    <property type="entry name" value="PROTEIN AMNIONLESS"/>
    <property type="match status" value="1"/>
</dbReference>
<evidence type="ECO:0000256" key="5">
    <source>
        <dbReference type="ARBA" id="ARBA00022692"/>
    </source>
</evidence>
<reference evidence="14" key="1">
    <citation type="submission" date="2025-08" db="UniProtKB">
        <authorList>
            <consortium name="RefSeq"/>
        </authorList>
    </citation>
    <scope>IDENTIFICATION</scope>
</reference>
<dbReference type="RefSeq" id="XP_055880156.1">
    <property type="nucleotide sequence ID" value="XM_056024181.1"/>
</dbReference>
<evidence type="ECO:0000256" key="9">
    <source>
        <dbReference type="ARBA" id="ARBA00023136"/>
    </source>
</evidence>
<organism evidence="13 14">
    <name type="scientific">Biomphalaria glabrata</name>
    <name type="common">Bloodfluke planorb</name>
    <name type="synonym">Freshwater snail</name>
    <dbReference type="NCBI Taxonomy" id="6526"/>
    <lineage>
        <taxon>Eukaryota</taxon>
        <taxon>Metazoa</taxon>
        <taxon>Spiralia</taxon>
        <taxon>Lophotrochozoa</taxon>
        <taxon>Mollusca</taxon>
        <taxon>Gastropoda</taxon>
        <taxon>Heterobranchia</taxon>
        <taxon>Euthyneura</taxon>
        <taxon>Panpulmonata</taxon>
        <taxon>Hygrophila</taxon>
        <taxon>Lymnaeoidea</taxon>
        <taxon>Planorbidae</taxon>
        <taxon>Biomphalaria</taxon>
    </lineage>
</organism>
<comment type="subcellular location">
    <subcellularLocation>
        <location evidence="1">Cell membrane</location>
        <topology evidence="1">Single-pass type I membrane protein</topology>
    </subcellularLocation>
</comment>
<evidence type="ECO:0000256" key="3">
    <source>
        <dbReference type="ARBA" id="ARBA00022448"/>
    </source>
</evidence>
<evidence type="ECO:0000256" key="8">
    <source>
        <dbReference type="ARBA" id="ARBA00022989"/>
    </source>
</evidence>
<keyword evidence="7" id="KW-0653">Protein transport</keyword>
<dbReference type="AlphaFoldDB" id="A0A9W2ZYM3"/>
<feature type="region of interest" description="Disordered" evidence="10">
    <location>
        <begin position="484"/>
        <end position="505"/>
    </location>
</feature>
<accession>A0A9W2ZYM3</accession>
<dbReference type="GeneID" id="106052059"/>
<feature type="signal peptide" evidence="12">
    <location>
        <begin position="1"/>
        <end position="23"/>
    </location>
</feature>
<dbReference type="PANTHER" id="PTHR14995">
    <property type="entry name" value="AMNIONLESS"/>
    <property type="match status" value="1"/>
</dbReference>
<evidence type="ECO:0000256" key="7">
    <source>
        <dbReference type="ARBA" id="ARBA00022927"/>
    </source>
</evidence>
<protein>
    <recommendedName>
        <fullName evidence="2">Protein amnionless</fullName>
    </recommendedName>
</protein>
<evidence type="ECO:0000313" key="13">
    <source>
        <dbReference type="Proteomes" id="UP001165740"/>
    </source>
</evidence>
<keyword evidence="8 11" id="KW-1133">Transmembrane helix</keyword>